<accession>A0ABX6KP35</accession>
<evidence type="ECO:0000313" key="2">
    <source>
        <dbReference type="Proteomes" id="UP000501570"/>
    </source>
</evidence>
<sequence>MDKETVHYIITYFRNLMTHDEKLALKSQRFTYKNYGSSEMNRTLKEKGRISSDPEIAAFLQNGYDEFELNVAQRIMAETPEKVFFNNCPQCSRLARTPYAKQCRHCGYSWHKLVAKFKIDSVFQLTNRSFYLLGEILEGEINPGQLIDLTATGLHKKIKIESIELVDKPNDGKPWNGIALGTNELTEEDKEYLKQQSFLHPIINIINPQLI</sequence>
<gene>
    <name evidence="1" type="ORF">FOB44_04475</name>
</gene>
<dbReference type="EMBL" id="CP050995">
    <property type="protein sequence ID" value="QIY89958.1"/>
    <property type="molecule type" value="Genomic_DNA"/>
</dbReference>
<dbReference type="RefSeq" id="WP_168237762.1">
    <property type="nucleotide sequence ID" value="NZ_CP050995.1"/>
</dbReference>
<keyword evidence="2" id="KW-1185">Reference proteome</keyword>
<reference evidence="1 2" key="1">
    <citation type="submission" date="2019-09" db="EMBL/GenBank/DDBJ databases">
        <title>FDA dAtabase for Regulatory Grade micrObial Sequences (FDA-ARGOS): Supporting development and validation of Infectious Disease Dx tests.</title>
        <authorList>
            <person name="Sciortino C."/>
            <person name="Tallon L."/>
            <person name="Sadzewicz L."/>
            <person name="Vavikolanu K."/>
            <person name="Mehta A."/>
            <person name="Aluvathingal J."/>
            <person name="Nadendla S."/>
            <person name="Nandy P."/>
            <person name="Geyer C."/>
            <person name="Yan Y."/>
            <person name="Sichtig H."/>
        </authorList>
    </citation>
    <scope>NUCLEOTIDE SEQUENCE [LARGE SCALE GENOMIC DNA]</scope>
    <source>
        <strain evidence="1 2">FDAARGOS_636</strain>
    </source>
</reference>
<evidence type="ECO:0000313" key="1">
    <source>
        <dbReference type="EMBL" id="QIY89958.1"/>
    </source>
</evidence>
<proteinExistence type="predicted"/>
<name>A0ABX6KP35_CHRGL</name>
<protein>
    <submittedName>
        <fullName evidence="1">Uncharacterized protein</fullName>
    </submittedName>
</protein>
<dbReference type="Proteomes" id="UP000501570">
    <property type="component" value="Chromosome"/>
</dbReference>
<organism evidence="1 2">
    <name type="scientific">Chryseobacterium gallinarum</name>
    <dbReference type="NCBI Taxonomy" id="1324352"/>
    <lineage>
        <taxon>Bacteria</taxon>
        <taxon>Pseudomonadati</taxon>
        <taxon>Bacteroidota</taxon>
        <taxon>Flavobacteriia</taxon>
        <taxon>Flavobacteriales</taxon>
        <taxon>Weeksellaceae</taxon>
        <taxon>Chryseobacterium group</taxon>
        <taxon>Chryseobacterium</taxon>
    </lineage>
</organism>